<evidence type="ECO:0000313" key="4">
    <source>
        <dbReference type="WBParaSite" id="HNAJ_0001358401-mRNA-1"/>
    </source>
</evidence>
<dbReference type="OrthoDB" id="10461589at2759"/>
<evidence type="ECO:0000313" key="2">
    <source>
        <dbReference type="EMBL" id="VDO16279.1"/>
    </source>
</evidence>
<dbReference type="AlphaFoldDB" id="A0A0R3U0D5"/>
<gene>
    <name evidence="2" type="ORF">HNAJ_LOCUS13558</name>
</gene>
<organism evidence="4">
    <name type="scientific">Rodentolepis nana</name>
    <name type="common">Dwarf tapeworm</name>
    <name type="synonym">Hymenolepis nana</name>
    <dbReference type="NCBI Taxonomy" id="102285"/>
    <lineage>
        <taxon>Eukaryota</taxon>
        <taxon>Metazoa</taxon>
        <taxon>Spiralia</taxon>
        <taxon>Lophotrochozoa</taxon>
        <taxon>Platyhelminthes</taxon>
        <taxon>Cestoda</taxon>
        <taxon>Eucestoda</taxon>
        <taxon>Cyclophyllidea</taxon>
        <taxon>Hymenolepididae</taxon>
        <taxon>Rodentolepis</taxon>
    </lineage>
</organism>
<dbReference type="WBParaSite" id="HNAJ_0001358401-mRNA-1">
    <property type="protein sequence ID" value="HNAJ_0001358401-mRNA-1"/>
    <property type="gene ID" value="HNAJ_0001358401"/>
</dbReference>
<protein>
    <submittedName>
        <fullName evidence="4">Protein OSCP1</fullName>
    </submittedName>
</protein>
<dbReference type="EMBL" id="UZAE01015612">
    <property type="protein sequence ID" value="VDO16279.1"/>
    <property type="molecule type" value="Genomic_DNA"/>
</dbReference>
<reference evidence="4" key="1">
    <citation type="submission" date="2017-02" db="UniProtKB">
        <authorList>
            <consortium name="WormBaseParasite"/>
        </authorList>
    </citation>
    <scope>IDENTIFICATION</scope>
</reference>
<sequence length="142" mass="16059">MFPSGRSRVLLNQDGEANFKVHVKNEPQESPVSIAKSMDSFEDDDEIPVIKTKIKIMNRSSKGGSLVLPTFEEGDQFDPFILPVNTEKNTDERTLESYNGRLGGIFSERNRQTPSRLSKSNDCPDYRLPEEQIDLLLQVLAD</sequence>
<evidence type="ECO:0000256" key="1">
    <source>
        <dbReference type="SAM" id="MobiDB-lite"/>
    </source>
</evidence>
<keyword evidence="3" id="KW-1185">Reference proteome</keyword>
<feature type="compositionally biased region" description="Polar residues" evidence="1">
    <location>
        <begin position="112"/>
        <end position="121"/>
    </location>
</feature>
<evidence type="ECO:0000313" key="3">
    <source>
        <dbReference type="Proteomes" id="UP000278807"/>
    </source>
</evidence>
<name>A0A0R3U0D5_RODNA</name>
<reference evidence="2 3" key="2">
    <citation type="submission" date="2018-11" db="EMBL/GenBank/DDBJ databases">
        <authorList>
            <consortium name="Pathogen Informatics"/>
        </authorList>
    </citation>
    <scope>NUCLEOTIDE SEQUENCE [LARGE SCALE GENOMIC DNA]</scope>
</reference>
<feature type="region of interest" description="Disordered" evidence="1">
    <location>
        <begin position="105"/>
        <end position="124"/>
    </location>
</feature>
<dbReference type="Proteomes" id="UP000278807">
    <property type="component" value="Unassembled WGS sequence"/>
</dbReference>
<accession>A0A0R3U0D5</accession>
<proteinExistence type="predicted"/>